<evidence type="ECO:0000313" key="3">
    <source>
        <dbReference type="RefSeq" id="XP_044937364.1"/>
    </source>
</evidence>
<sequence length="225" mass="23362">MNVDPDTSFQQPDASLPPAQTPTPSVIVWTQSGAPGLRSRPQKPLPAEAPAFPGSPTFPRVPTRAAPLGNFCTRPARRPRPPPQPPSPRRPHPPGPRPLPSSLRAASPPGSSPTPPPPPPPPRPPACRAAPAAPQPGTPAHPAPPGKEGAAAALRLPRGRGRPAARHRGGGFTSEARPRAAGSVPGAGGAPCSVSQRRRGQPRRHITPAGDRRRKASHAGRERAR</sequence>
<dbReference type="Proteomes" id="UP000000715">
    <property type="component" value="Unplaced"/>
</dbReference>
<feature type="compositionally biased region" description="Pro residues" evidence="1">
    <location>
        <begin position="81"/>
        <end position="99"/>
    </location>
</feature>
<keyword evidence="2" id="KW-1185">Reference proteome</keyword>
<feature type="compositionally biased region" description="Polar residues" evidence="1">
    <location>
        <begin position="22"/>
        <end position="33"/>
    </location>
</feature>
<feature type="compositionally biased region" description="Basic residues" evidence="1">
    <location>
        <begin position="157"/>
        <end position="169"/>
    </location>
</feature>
<accession>A0A8U0SA22</accession>
<feature type="compositionally biased region" description="Low complexity" evidence="1">
    <location>
        <begin position="100"/>
        <end position="109"/>
    </location>
</feature>
<gene>
    <name evidence="3" type="primary">LOC123392420</name>
</gene>
<proteinExistence type="predicted"/>
<name>A0A8U0SA22_MUSPF</name>
<feature type="compositionally biased region" description="Pro residues" evidence="1">
    <location>
        <begin position="133"/>
        <end position="145"/>
    </location>
</feature>
<dbReference type="RefSeq" id="XP_044937364.1">
    <property type="nucleotide sequence ID" value="XM_045081429.1"/>
</dbReference>
<feature type="compositionally biased region" description="Low complexity" evidence="1">
    <location>
        <begin position="146"/>
        <end position="156"/>
    </location>
</feature>
<dbReference type="PRINTS" id="PR01217">
    <property type="entry name" value="PRICHEXTENSN"/>
</dbReference>
<evidence type="ECO:0000256" key="1">
    <source>
        <dbReference type="SAM" id="MobiDB-lite"/>
    </source>
</evidence>
<dbReference type="AlphaFoldDB" id="A0A8U0SA22"/>
<protein>
    <submittedName>
        <fullName evidence="3">Basic proline-rich protein-like</fullName>
    </submittedName>
</protein>
<feature type="compositionally biased region" description="Polar residues" evidence="1">
    <location>
        <begin position="1"/>
        <end position="13"/>
    </location>
</feature>
<feature type="compositionally biased region" description="Pro residues" evidence="1">
    <location>
        <begin position="110"/>
        <end position="125"/>
    </location>
</feature>
<reference evidence="3" key="1">
    <citation type="submission" date="2025-08" db="UniProtKB">
        <authorList>
            <consortium name="RefSeq"/>
        </authorList>
    </citation>
    <scope>IDENTIFICATION</scope>
    <source>
        <tissue evidence="3">Brain</tissue>
    </source>
</reference>
<feature type="compositionally biased region" description="Basic residues" evidence="1">
    <location>
        <begin position="196"/>
        <end position="218"/>
    </location>
</feature>
<evidence type="ECO:0000313" key="2">
    <source>
        <dbReference type="Proteomes" id="UP000000715"/>
    </source>
</evidence>
<dbReference type="GeneID" id="123392420"/>
<feature type="region of interest" description="Disordered" evidence="1">
    <location>
        <begin position="1"/>
        <end position="225"/>
    </location>
</feature>
<organism evidence="2 3">
    <name type="scientific">Mustela putorius furo</name>
    <name type="common">European domestic ferret</name>
    <name type="synonym">Mustela furo</name>
    <dbReference type="NCBI Taxonomy" id="9669"/>
    <lineage>
        <taxon>Eukaryota</taxon>
        <taxon>Metazoa</taxon>
        <taxon>Chordata</taxon>
        <taxon>Craniata</taxon>
        <taxon>Vertebrata</taxon>
        <taxon>Euteleostomi</taxon>
        <taxon>Mammalia</taxon>
        <taxon>Eutheria</taxon>
        <taxon>Laurasiatheria</taxon>
        <taxon>Carnivora</taxon>
        <taxon>Caniformia</taxon>
        <taxon>Musteloidea</taxon>
        <taxon>Mustelidae</taxon>
        <taxon>Mustelinae</taxon>
        <taxon>Mustela</taxon>
    </lineage>
</organism>